<evidence type="ECO:0000313" key="2">
    <source>
        <dbReference type="Proteomes" id="UP000444721"/>
    </source>
</evidence>
<protein>
    <submittedName>
        <fullName evidence="1">Uncharacterized protein</fullName>
    </submittedName>
</protein>
<organism evidence="1 2">
    <name type="scientific">Naegleria fowleri</name>
    <name type="common">Brain eating amoeba</name>
    <dbReference type="NCBI Taxonomy" id="5763"/>
    <lineage>
        <taxon>Eukaryota</taxon>
        <taxon>Discoba</taxon>
        <taxon>Heterolobosea</taxon>
        <taxon>Tetramitia</taxon>
        <taxon>Eutetramitia</taxon>
        <taxon>Vahlkampfiidae</taxon>
        <taxon>Naegleria</taxon>
    </lineage>
</organism>
<dbReference type="GeneID" id="68118496"/>
<dbReference type="RefSeq" id="XP_044567064.1">
    <property type="nucleotide sequence ID" value="XM_044701672.1"/>
</dbReference>
<dbReference type="VEuPathDB" id="AmoebaDB:FDP41_011281"/>
<dbReference type="Proteomes" id="UP000444721">
    <property type="component" value="Unassembled WGS sequence"/>
</dbReference>
<reference evidence="1 2" key="1">
    <citation type="journal article" date="2019" name="Sci. Rep.">
        <title>Nanopore sequencing improves the draft genome of the human pathogenic amoeba Naegleria fowleri.</title>
        <authorList>
            <person name="Liechti N."/>
            <person name="Schurch N."/>
            <person name="Bruggmann R."/>
            <person name="Wittwer M."/>
        </authorList>
    </citation>
    <scope>NUCLEOTIDE SEQUENCE [LARGE SCALE GENOMIC DNA]</scope>
    <source>
        <strain evidence="1 2">ATCC 30894</strain>
    </source>
</reference>
<dbReference type="VEuPathDB" id="AmoebaDB:NF0095060"/>
<proteinExistence type="predicted"/>
<gene>
    <name evidence="1" type="ORF">FDP41_011281</name>
</gene>
<accession>A0A6A5C5H9</accession>
<name>A0A6A5C5H9_NAEFO</name>
<evidence type="ECO:0000313" key="1">
    <source>
        <dbReference type="EMBL" id="KAF0982351.1"/>
    </source>
</evidence>
<keyword evidence="2" id="KW-1185">Reference proteome</keyword>
<comment type="caution">
    <text evidence="1">The sequence shown here is derived from an EMBL/GenBank/DDBJ whole genome shotgun (WGS) entry which is preliminary data.</text>
</comment>
<sequence length="136" mass="15467">MSLDAQTIYYCDSNIEKYEYCKRSETPNDVIDPVDLSSLTESCSKNPNKLVFARSYVDITSVNTDTFLTLLYCYGNENSTSNQTPFRYYLAYDLTVTSASKFLTESTRTVTGSKSFFNLLCIGKIQHGQELPFHDI</sequence>
<dbReference type="AlphaFoldDB" id="A0A6A5C5H9"/>
<dbReference type="EMBL" id="VFQX01000009">
    <property type="protein sequence ID" value="KAF0982351.1"/>
    <property type="molecule type" value="Genomic_DNA"/>
</dbReference>